<accession>A0ABR1ILC7</accession>
<name>A0ABR1ILC7_9AGAR</name>
<sequence length="904" mass="101673">MQPGMLEDPKSLKFNKHLIGYALVSIIFEDLDKGPVLVWDDQQREVSVANVHQLEVIAGPNGENLQRHNPIHALCMAISGDVVDATSLSLAYPFKPVVWKQGAVQKQIIGFAGQHRILCIRKLLAPLLSLYNKLVEKKNAKGLSDAEDVQLEECYSRLKTKGTWIVAFQNKDTLDADAEVGQSIKFLLSTNSHYHIKADTPAQHLSRLLIGLSRSKSASDRSLLHGLSVTHELNGTNPTIKLLGRHPQTIDLLSSLWTFKPFSASGISPKTLSKEVESYWGIVEPISRGGLRILTFLATSFTFSPYAKDHSDIETWRNDIILNFELELGVPEKSGYRDVMETLMSISEDAFTEHLKPYFAHFGETDSTQWEEQFSQYVESVIEAAATASTAALADSTLDACRREVWAVVTDKLDALFSDSIFTVADVPIGPRWPLLCPSFFLSLIEQWQAVPSSVKLLCMSIVPCVEAFFDFRATNNQTTIPPFASYVCAVPYYLRYLDGKSEDAVKWSGSDMPCMTPKFKHFVNDFVVLLLRFRTKFFVRCEQASKEVLKNLPTSSKSLEDENDRNGWALGPKILQGWANQCAVLMKTSCGQDFTRTSISPRHLPTFPSNSFNDEMSELVQCLIFFLELTCFNFMTSSHGTMDATIHKKAWKAAFRHYCAINRDGEDFFTHPTVRSFRANILVTIRKISGFQTYTLPPLPHDDIDQSNANPNVSGLDDSKRENILRKQFVKANMQEISKIFHSFVKQLSREGICGFVTDEGSRLPPSLETSLRSLLSNVVASNMDYSALILDKPEYVPSFYEGGVPKDIQESRTQDVNEKVVDIWDDLKVEFASESELEAVFQPLTARADQYLSSLQSDDQPRSTSSSKRKAPDNADDQDQEDQDENENEEGQEPPTKRYRAD</sequence>
<gene>
    <name evidence="2" type="ORF">VKT23_020254</name>
</gene>
<evidence type="ECO:0000313" key="3">
    <source>
        <dbReference type="Proteomes" id="UP001498398"/>
    </source>
</evidence>
<feature type="region of interest" description="Disordered" evidence="1">
    <location>
        <begin position="853"/>
        <end position="904"/>
    </location>
</feature>
<evidence type="ECO:0000313" key="2">
    <source>
        <dbReference type="EMBL" id="KAK7434304.1"/>
    </source>
</evidence>
<feature type="compositionally biased region" description="Polar residues" evidence="1">
    <location>
        <begin position="853"/>
        <end position="868"/>
    </location>
</feature>
<dbReference type="Proteomes" id="UP001498398">
    <property type="component" value="Unassembled WGS sequence"/>
</dbReference>
<comment type="caution">
    <text evidence="2">The sequence shown here is derived from an EMBL/GenBank/DDBJ whole genome shotgun (WGS) entry which is preliminary data.</text>
</comment>
<evidence type="ECO:0000256" key="1">
    <source>
        <dbReference type="SAM" id="MobiDB-lite"/>
    </source>
</evidence>
<keyword evidence="3" id="KW-1185">Reference proteome</keyword>
<reference evidence="2 3" key="1">
    <citation type="submission" date="2024-01" db="EMBL/GenBank/DDBJ databases">
        <title>A draft genome for the cacao thread blight pathogen Marasmiellus scandens.</title>
        <authorList>
            <person name="Baruah I.K."/>
            <person name="Leung J."/>
            <person name="Bukari Y."/>
            <person name="Amoako-Attah I."/>
            <person name="Meinhardt L.W."/>
            <person name="Bailey B.A."/>
            <person name="Cohen S.P."/>
        </authorList>
    </citation>
    <scope>NUCLEOTIDE SEQUENCE [LARGE SCALE GENOMIC DNA]</scope>
    <source>
        <strain evidence="2 3">GH-19</strain>
    </source>
</reference>
<feature type="compositionally biased region" description="Acidic residues" evidence="1">
    <location>
        <begin position="876"/>
        <end position="894"/>
    </location>
</feature>
<organism evidence="2 3">
    <name type="scientific">Marasmiellus scandens</name>
    <dbReference type="NCBI Taxonomy" id="2682957"/>
    <lineage>
        <taxon>Eukaryota</taxon>
        <taxon>Fungi</taxon>
        <taxon>Dikarya</taxon>
        <taxon>Basidiomycota</taxon>
        <taxon>Agaricomycotina</taxon>
        <taxon>Agaricomycetes</taxon>
        <taxon>Agaricomycetidae</taxon>
        <taxon>Agaricales</taxon>
        <taxon>Marasmiineae</taxon>
        <taxon>Omphalotaceae</taxon>
        <taxon>Marasmiellus</taxon>
    </lineage>
</organism>
<dbReference type="EMBL" id="JBANRG010000127">
    <property type="protein sequence ID" value="KAK7434304.1"/>
    <property type="molecule type" value="Genomic_DNA"/>
</dbReference>
<protein>
    <submittedName>
        <fullName evidence="2">Uncharacterized protein</fullName>
    </submittedName>
</protein>
<proteinExistence type="predicted"/>